<evidence type="ECO:0000256" key="2">
    <source>
        <dbReference type="ARBA" id="ARBA00022517"/>
    </source>
</evidence>
<dbReference type="InterPro" id="IPR007209">
    <property type="entry name" value="RNaseL-inhib-like_metal-bd_dom"/>
</dbReference>
<dbReference type="Pfam" id="PF04068">
    <property type="entry name" value="Fer4_RLI"/>
    <property type="match status" value="1"/>
</dbReference>
<evidence type="ECO:0000256" key="4">
    <source>
        <dbReference type="ARBA" id="ARBA00022679"/>
    </source>
</evidence>
<reference evidence="10 11" key="1">
    <citation type="submission" date="2020-02" db="EMBL/GenBank/DDBJ databases">
        <title>Draft genome sequence of Haematococcus lacustris strain NIES-144.</title>
        <authorList>
            <person name="Morimoto D."/>
            <person name="Nakagawa S."/>
            <person name="Yoshida T."/>
            <person name="Sawayama S."/>
        </authorList>
    </citation>
    <scope>NUCLEOTIDE SEQUENCE [LARGE SCALE GENOMIC DNA]</scope>
    <source>
        <strain evidence="10 11">NIES-144</strain>
    </source>
</reference>
<accession>A0A699YMV9</accession>
<feature type="domain" description="16S/18S rRNA aminocarboxypropyltransferase Tsr3 C-terminal" evidence="8">
    <location>
        <begin position="91"/>
        <end position="214"/>
    </location>
</feature>
<keyword evidence="5 6" id="KW-0949">S-adenosyl-L-methionine</keyword>
<feature type="binding site" evidence="6">
    <location>
        <position position="140"/>
    </location>
    <ligand>
        <name>S-adenosyl-L-methionine</name>
        <dbReference type="ChEBI" id="CHEBI:59789"/>
    </ligand>
</feature>
<dbReference type="PANTHER" id="PTHR20426:SF0">
    <property type="entry name" value="18S RRNA AMINOCARBOXYPROPYLTRANSFERASE"/>
    <property type="match status" value="1"/>
</dbReference>
<gene>
    <name evidence="10" type="ORF">HaLaN_05991</name>
</gene>
<name>A0A699YMV9_HAELA</name>
<keyword evidence="4 6" id="KW-0808">Transferase</keyword>
<dbReference type="AlphaFoldDB" id="A0A699YMV9"/>
<evidence type="ECO:0000313" key="10">
    <source>
        <dbReference type="EMBL" id="GFH10645.1"/>
    </source>
</evidence>
<feature type="domain" description="RNase L inhibitor RLI-like possible metal-binding" evidence="9">
    <location>
        <begin position="53"/>
        <end position="86"/>
    </location>
</feature>
<evidence type="ECO:0000259" key="9">
    <source>
        <dbReference type="Pfam" id="PF04068"/>
    </source>
</evidence>
<feature type="binding site" evidence="6">
    <location>
        <position position="69"/>
    </location>
    <ligand>
        <name>S-adenosyl-L-methionine</name>
        <dbReference type="ChEBI" id="CHEBI:59789"/>
    </ligand>
</feature>
<dbReference type="NCBIfam" id="NF002621">
    <property type="entry name" value="PRK02287.1"/>
    <property type="match status" value="1"/>
</dbReference>
<dbReference type="InterPro" id="IPR022968">
    <property type="entry name" value="Tsr3-like"/>
</dbReference>
<dbReference type="EC" id="2.5.1.157" evidence="6"/>
<evidence type="ECO:0000313" key="11">
    <source>
        <dbReference type="Proteomes" id="UP000485058"/>
    </source>
</evidence>
<keyword evidence="3 6" id="KW-0698">rRNA processing</keyword>
<keyword evidence="1" id="KW-0963">Cytoplasm</keyword>
<evidence type="ECO:0000259" key="8">
    <source>
        <dbReference type="Pfam" id="PF04034"/>
    </source>
</evidence>
<organism evidence="10 11">
    <name type="scientific">Haematococcus lacustris</name>
    <name type="common">Green alga</name>
    <name type="synonym">Haematococcus pluvialis</name>
    <dbReference type="NCBI Taxonomy" id="44745"/>
    <lineage>
        <taxon>Eukaryota</taxon>
        <taxon>Viridiplantae</taxon>
        <taxon>Chlorophyta</taxon>
        <taxon>core chlorophytes</taxon>
        <taxon>Chlorophyceae</taxon>
        <taxon>CS clade</taxon>
        <taxon>Chlamydomonadales</taxon>
        <taxon>Haematococcaceae</taxon>
        <taxon>Haematococcus</taxon>
    </lineage>
</organism>
<dbReference type="Pfam" id="PF04034">
    <property type="entry name" value="Ribo_biogen_C"/>
    <property type="match status" value="1"/>
</dbReference>
<comment type="caution">
    <text evidence="10">The sequence shown here is derived from an EMBL/GenBank/DDBJ whole genome shotgun (WGS) entry which is preliminary data.</text>
</comment>
<dbReference type="HAMAP" id="MF_01116">
    <property type="entry name" value="TSR3"/>
    <property type="match status" value="1"/>
</dbReference>
<sequence length="266" mass="28607">MPRHHQQRNARGGASLGQAWATGKYAEAGGSAGTEDDVDTDSECRTGATKCSVPLAMWDLGQCDRKRCTGTRLVQQGQVRELRLGQHFPGVILSPAGTRCVSREDEELIRAKGLAVVDCSWNRLDDVPFERIKGAAPRLLPWMVAANPVNYGKPSKLSCAEAFAAALYICGLKEDAISVMSRFKWGHSFFSTNQQLLERYSACPTAAAVISAQSLCPLVGARMRMTMRKGDYTRSGQLARPKGGVLVPGSEPEWAEGATGGSAEGC</sequence>
<evidence type="ECO:0000256" key="5">
    <source>
        <dbReference type="ARBA" id="ARBA00022691"/>
    </source>
</evidence>
<proteinExistence type="inferred from homology"/>
<dbReference type="Proteomes" id="UP000485058">
    <property type="component" value="Unassembled WGS sequence"/>
</dbReference>
<dbReference type="GO" id="GO:0030490">
    <property type="term" value="P:maturation of SSU-rRNA"/>
    <property type="evidence" value="ECO:0007669"/>
    <property type="project" value="TreeGrafter"/>
</dbReference>
<dbReference type="PANTHER" id="PTHR20426">
    <property type="entry name" value="RIBOSOME BIOGENESIS PROTEIN TSR3 HOMOLOG"/>
    <property type="match status" value="1"/>
</dbReference>
<evidence type="ECO:0000256" key="1">
    <source>
        <dbReference type="ARBA" id="ARBA00022490"/>
    </source>
</evidence>
<dbReference type="GO" id="GO:0106388">
    <property type="term" value="F:rRNA small subunit aminocarboxypropyltransferase activity"/>
    <property type="evidence" value="ECO:0007669"/>
    <property type="project" value="UniProtKB-EC"/>
</dbReference>
<dbReference type="GO" id="GO:0000455">
    <property type="term" value="P:enzyme-directed rRNA pseudouridine synthesis"/>
    <property type="evidence" value="ECO:0007669"/>
    <property type="project" value="UniProtKB-UniRule"/>
</dbReference>
<evidence type="ECO:0000256" key="7">
    <source>
        <dbReference type="SAM" id="MobiDB-lite"/>
    </source>
</evidence>
<comment type="similarity">
    <text evidence="6">Belongs to the TDD superfamily. TSR3 family.</text>
</comment>
<comment type="function">
    <text evidence="6">Aminocarboxypropyltransferase that catalyzes the aminocarboxypropyl transfer on pseudouridine in 18S rRNA. It constitutes the last step in biosynthesis of the hypermodified N1-methyl-N3-(3-amino-3-carboxypropyl) pseudouridine (m1acp3-Psi).</text>
</comment>
<comment type="catalytic activity">
    <reaction evidence="6">
        <text>an N(1)-methylpseudouridine in rRNA + S-adenosyl-L-methionine = N(1)-methyl-N(3)-[(3S)-3-amino-3-carboxypropyl]pseudouridine in rRNA + S-methyl-5'-thioadenosine + H(+)</text>
        <dbReference type="Rhea" id="RHEA:63296"/>
        <dbReference type="Rhea" id="RHEA-COMP:11634"/>
        <dbReference type="Rhea" id="RHEA-COMP:16310"/>
        <dbReference type="ChEBI" id="CHEBI:15378"/>
        <dbReference type="ChEBI" id="CHEBI:17509"/>
        <dbReference type="ChEBI" id="CHEBI:59789"/>
        <dbReference type="ChEBI" id="CHEBI:74890"/>
        <dbReference type="ChEBI" id="CHEBI:146234"/>
        <dbReference type="EC" id="2.5.1.157"/>
    </reaction>
</comment>
<keyword evidence="2 6" id="KW-0690">Ribosome biogenesis</keyword>
<feature type="region of interest" description="Disordered" evidence="7">
    <location>
        <begin position="243"/>
        <end position="266"/>
    </location>
</feature>
<keyword evidence="11" id="KW-1185">Reference proteome</keyword>
<dbReference type="InterPro" id="IPR007177">
    <property type="entry name" value="Tsr3_C"/>
</dbReference>
<protein>
    <recommendedName>
        <fullName evidence="6">18S rRNA aminocarboxypropyltransferase</fullName>
        <ecNumber evidence="6">2.5.1.157</ecNumber>
    </recommendedName>
</protein>
<evidence type="ECO:0000256" key="3">
    <source>
        <dbReference type="ARBA" id="ARBA00022552"/>
    </source>
</evidence>
<feature type="binding site" evidence="6">
    <location>
        <position position="117"/>
    </location>
    <ligand>
        <name>S-adenosyl-L-methionine</name>
        <dbReference type="ChEBI" id="CHEBI:59789"/>
    </ligand>
</feature>
<dbReference type="GO" id="GO:1904047">
    <property type="term" value="F:S-adenosyl-L-methionine binding"/>
    <property type="evidence" value="ECO:0007669"/>
    <property type="project" value="UniProtKB-UniRule"/>
</dbReference>
<comment type="caution">
    <text evidence="6">Lacks conserved residue(s) required for the propagation of feature annotation.</text>
</comment>
<dbReference type="EMBL" id="BLLF01000333">
    <property type="protein sequence ID" value="GFH10645.1"/>
    <property type="molecule type" value="Genomic_DNA"/>
</dbReference>
<evidence type="ECO:0000256" key="6">
    <source>
        <dbReference type="HAMAP-Rule" id="MF_03146"/>
    </source>
</evidence>